<evidence type="ECO:0000313" key="2">
    <source>
        <dbReference type="Proteomes" id="UP001189429"/>
    </source>
</evidence>
<dbReference type="Proteomes" id="UP001189429">
    <property type="component" value="Unassembled WGS sequence"/>
</dbReference>
<feature type="non-terminal residue" evidence="1">
    <location>
        <position position="123"/>
    </location>
</feature>
<organism evidence="1 2">
    <name type="scientific">Prorocentrum cordatum</name>
    <dbReference type="NCBI Taxonomy" id="2364126"/>
    <lineage>
        <taxon>Eukaryota</taxon>
        <taxon>Sar</taxon>
        <taxon>Alveolata</taxon>
        <taxon>Dinophyceae</taxon>
        <taxon>Prorocentrales</taxon>
        <taxon>Prorocentraceae</taxon>
        <taxon>Prorocentrum</taxon>
    </lineage>
</organism>
<evidence type="ECO:0000313" key="1">
    <source>
        <dbReference type="EMBL" id="CAK0812738.1"/>
    </source>
</evidence>
<dbReference type="EMBL" id="CAUYUJ010005221">
    <property type="protein sequence ID" value="CAK0812738.1"/>
    <property type="molecule type" value="Genomic_DNA"/>
</dbReference>
<comment type="caution">
    <text evidence="1">The sequence shown here is derived from an EMBL/GenBank/DDBJ whole genome shotgun (WGS) entry which is preliminary data.</text>
</comment>
<reference evidence="1" key="1">
    <citation type="submission" date="2023-10" db="EMBL/GenBank/DDBJ databases">
        <authorList>
            <person name="Chen Y."/>
            <person name="Shah S."/>
            <person name="Dougan E. K."/>
            <person name="Thang M."/>
            <person name="Chan C."/>
        </authorList>
    </citation>
    <scope>NUCLEOTIDE SEQUENCE [LARGE SCALE GENOMIC DNA]</scope>
</reference>
<sequence length="123" mass="13117">VVASSLRSPLYDAEVIQAMCAFREPLYSLFVHYATSCDPAPDHRHALPSFGGGSDAVPLSRAGRGRVTGRSLCRLCCAVGLVPGHVVAGELADLAQDLRLESAKPSPAEERYFEKELMCAGAK</sequence>
<proteinExistence type="predicted"/>
<protein>
    <submittedName>
        <fullName evidence="1">Uncharacterized protein</fullName>
    </submittedName>
</protein>
<keyword evidence="2" id="KW-1185">Reference proteome</keyword>
<name>A0ABN9R3A7_9DINO</name>
<gene>
    <name evidence="1" type="ORF">PCOR1329_LOCUS16935</name>
</gene>
<feature type="non-terminal residue" evidence="1">
    <location>
        <position position="1"/>
    </location>
</feature>
<accession>A0ABN9R3A7</accession>